<dbReference type="SUPFAM" id="SSF51344">
    <property type="entry name" value="Epsilon subunit of F1F0-ATP synthase N-terminal domain"/>
    <property type="match status" value="1"/>
</dbReference>
<name>A0A644VGY8_9ZZZZ</name>
<evidence type="ECO:0000256" key="1">
    <source>
        <dbReference type="ARBA" id="ARBA00004370"/>
    </source>
</evidence>
<keyword evidence="5" id="KW-0472">Membrane</keyword>
<evidence type="ECO:0000256" key="3">
    <source>
        <dbReference type="ARBA" id="ARBA00022448"/>
    </source>
</evidence>
<evidence type="ECO:0000256" key="2">
    <source>
        <dbReference type="ARBA" id="ARBA00005712"/>
    </source>
</evidence>
<protein>
    <submittedName>
        <fullName evidence="7">ATP synthase epsilon chain</fullName>
    </submittedName>
</protein>
<proteinExistence type="inferred from homology"/>
<reference evidence="7" key="1">
    <citation type="submission" date="2019-08" db="EMBL/GenBank/DDBJ databases">
        <authorList>
            <person name="Kucharzyk K."/>
            <person name="Murdoch R.W."/>
            <person name="Higgins S."/>
            <person name="Loffler F."/>
        </authorList>
    </citation>
    <scope>NUCLEOTIDE SEQUENCE</scope>
</reference>
<evidence type="ECO:0000256" key="5">
    <source>
        <dbReference type="ARBA" id="ARBA00023136"/>
    </source>
</evidence>
<comment type="subcellular location">
    <subcellularLocation>
        <location evidence="1">Membrane</location>
    </subcellularLocation>
</comment>
<evidence type="ECO:0000259" key="6">
    <source>
        <dbReference type="Pfam" id="PF02823"/>
    </source>
</evidence>
<comment type="similarity">
    <text evidence="2">Belongs to the ATPase epsilon chain family.</text>
</comment>
<accession>A0A644VGY8</accession>
<evidence type="ECO:0000256" key="4">
    <source>
        <dbReference type="ARBA" id="ARBA00023065"/>
    </source>
</evidence>
<keyword evidence="3" id="KW-0813">Transport</keyword>
<feature type="domain" description="ATP synthase F1 complex delta/epsilon subunit N-terminal" evidence="6">
    <location>
        <begin position="1"/>
        <end position="77"/>
    </location>
</feature>
<dbReference type="GO" id="GO:0046933">
    <property type="term" value="F:proton-transporting ATP synthase activity, rotational mechanism"/>
    <property type="evidence" value="ECO:0007669"/>
    <property type="project" value="InterPro"/>
</dbReference>
<dbReference type="InterPro" id="IPR001469">
    <property type="entry name" value="ATP_synth_F1_dsu/esu"/>
</dbReference>
<dbReference type="Pfam" id="PF02823">
    <property type="entry name" value="ATP-synt_DE_N"/>
    <property type="match status" value="1"/>
</dbReference>
<comment type="caution">
    <text evidence="7">The sequence shown here is derived from an EMBL/GenBank/DDBJ whole genome shotgun (WGS) entry which is preliminary data.</text>
</comment>
<keyword evidence="4" id="KW-0406">Ion transport</keyword>
<dbReference type="Gene3D" id="2.60.15.10">
    <property type="entry name" value="F0F1 ATP synthase delta/epsilon subunit, N-terminal"/>
    <property type="match status" value="1"/>
</dbReference>
<dbReference type="InterPro" id="IPR020546">
    <property type="entry name" value="ATP_synth_F1_dsu/esu_N"/>
</dbReference>
<dbReference type="InterPro" id="IPR036771">
    <property type="entry name" value="ATPsynth_dsu/esu_N"/>
</dbReference>
<sequence length="77" mass="8462">MKVKIISPEKVVYEGETSLMQIPGIDGSFEILNNHAPIISVLGKGNIRVVTKEKELLFPINNGVLECSSNNIQILVQ</sequence>
<organism evidence="7">
    <name type="scientific">bioreactor metagenome</name>
    <dbReference type="NCBI Taxonomy" id="1076179"/>
    <lineage>
        <taxon>unclassified sequences</taxon>
        <taxon>metagenomes</taxon>
        <taxon>ecological metagenomes</taxon>
    </lineage>
</organism>
<dbReference type="AlphaFoldDB" id="A0A644VGY8"/>
<gene>
    <name evidence="7" type="primary">atpC_14</name>
    <name evidence="7" type="ORF">SDC9_36708</name>
</gene>
<dbReference type="EMBL" id="VSSQ01000309">
    <property type="protein sequence ID" value="MPL90654.1"/>
    <property type="molecule type" value="Genomic_DNA"/>
</dbReference>
<evidence type="ECO:0000313" key="7">
    <source>
        <dbReference type="EMBL" id="MPL90654.1"/>
    </source>
</evidence>
<dbReference type="GO" id="GO:0045259">
    <property type="term" value="C:proton-transporting ATP synthase complex"/>
    <property type="evidence" value="ECO:0007669"/>
    <property type="project" value="InterPro"/>
</dbReference>
<dbReference type="CDD" id="cd12152">
    <property type="entry name" value="F1-ATPase_delta"/>
    <property type="match status" value="1"/>
</dbReference>